<dbReference type="Proteomes" id="UP000053070">
    <property type="component" value="Unassembled WGS sequence"/>
</dbReference>
<evidence type="ECO:0000313" key="2">
    <source>
        <dbReference type="Proteomes" id="UP000053070"/>
    </source>
</evidence>
<dbReference type="AlphaFoldDB" id="A0A0G9MLG3"/>
<reference evidence="1 2" key="1">
    <citation type="submission" date="2015-04" db="EMBL/GenBank/DDBJ databases">
        <title>The draft genome sequence of Erythrobacr gangjinensis K7-2.</title>
        <authorList>
            <person name="Zhuang L."/>
            <person name="Liu Y."/>
            <person name="Shao Z."/>
        </authorList>
    </citation>
    <scope>NUCLEOTIDE SEQUENCE [LARGE SCALE GENOMIC DNA]</scope>
    <source>
        <strain evidence="1 2">K7-2</strain>
    </source>
</reference>
<dbReference type="STRING" id="502682.BMF35_a0559"/>
<organism evidence="1 2">
    <name type="scientific">Aurantiacibacter gangjinensis</name>
    <dbReference type="NCBI Taxonomy" id="502682"/>
    <lineage>
        <taxon>Bacteria</taxon>
        <taxon>Pseudomonadati</taxon>
        <taxon>Pseudomonadota</taxon>
        <taxon>Alphaproteobacteria</taxon>
        <taxon>Sphingomonadales</taxon>
        <taxon>Erythrobacteraceae</taxon>
        <taxon>Aurantiacibacter</taxon>
    </lineage>
</organism>
<proteinExistence type="predicted"/>
<comment type="caution">
    <text evidence="1">The sequence shown here is derived from an EMBL/GenBank/DDBJ whole genome shotgun (WGS) entry which is preliminary data.</text>
</comment>
<accession>A0A0G9MLG3</accession>
<keyword evidence="2" id="KW-1185">Reference proteome</keyword>
<gene>
    <name evidence="1" type="ORF">AAW01_07770</name>
</gene>
<dbReference type="PATRIC" id="fig|502682.8.peg.1587"/>
<dbReference type="EMBL" id="LBHC01000002">
    <property type="protein sequence ID" value="KLE31469.1"/>
    <property type="molecule type" value="Genomic_DNA"/>
</dbReference>
<evidence type="ECO:0000313" key="1">
    <source>
        <dbReference type="EMBL" id="KLE31469.1"/>
    </source>
</evidence>
<protein>
    <submittedName>
        <fullName evidence="1">Uncharacterized protein</fullName>
    </submittedName>
</protein>
<sequence>MLIGMFVVWQAVLGVTVEPALESHAERSAAMLEGDLSEAPAYSAQDRARLAEIEAELARQAEQDRFYEGFSSAPEK</sequence>
<name>A0A0G9MLG3_9SPHN</name>